<keyword evidence="5 6" id="KW-0472">Membrane</keyword>
<name>A0A1I7UZ09_9PELO</name>
<evidence type="ECO:0000259" key="7">
    <source>
        <dbReference type="Pfam" id="PF01061"/>
    </source>
</evidence>
<dbReference type="GO" id="GO:0005886">
    <property type="term" value="C:plasma membrane"/>
    <property type="evidence" value="ECO:0007669"/>
    <property type="project" value="TreeGrafter"/>
</dbReference>
<evidence type="ECO:0000256" key="2">
    <source>
        <dbReference type="ARBA" id="ARBA00022448"/>
    </source>
</evidence>
<feature type="transmembrane region" description="Helical" evidence="6">
    <location>
        <begin position="210"/>
        <end position="229"/>
    </location>
</feature>
<evidence type="ECO:0000256" key="4">
    <source>
        <dbReference type="ARBA" id="ARBA00022989"/>
    </source>
</evidence>
<protein>
    <submittedName>
        <fullName evidence="9">ABC2_membrane domain-containing protein</fullName>
    </submittedName>
</protein>
<feature type="transmembrane region" description="Helical" evidence="6">
    <location>
        <begin position="102"/>
        <end position="122"/>
    </location>
</feature>
<dbReference type="Gene3D" id="3.40.50.300">
    <property type="entry name" value="P-loop containing nucleotide triphosphate hydrolases"/>
    <property type="match status" value="1"/>
</dbReference>
<evidence type="ECO:0000256" key="3">
    <source>
        <dbReference type="ARBA" id="ARBA00022692"/>
    </source>
</evidence>
<evidence type="ECO:0000256" key="6">
    <source>
        <dbReference type="SAM" id="Phobius"/>
    </source>
</evidence>
<accession>A0A1I7UZ09</accession>
<dbReference type="InterPro" id="IPR027417">
    <property type="entry name" value="P-loop_NTPase"/>
</dbReference>
<keyword evidence="4 6" id="KW-1133">Transmembrane helix</keyword>
<dbReference type="WBParaSite" id="Csp11.Scaffold630.g20762.t1">
    <property type="protein sequence ID" value="Csp11.Scaffold630.g20762.t1"/>
    <property type="gene ID" value="Csp11.Scaffold630.g20762"/>
</dbReference>
<dbReference type="GO" id="GO:0140359">
    <property type="term" value="F:ABC-type transporter activity"/>
    <property type="evidence" value="ECO:0007669"/>
    <property type="project" value="InterPro"/>
</dbReference>
<feature type="transmembrane region" description="Helical" evidence="6">
    <location>
        <begin position="151"/>
        <end position="170"/>
    </location>
</feature>
<sequence>MAASVVQIMRQLADSGRTLISIIHQPTADLYFQFDKIIFLSLGRTAFMGTPEQSIKGFHRRNPIASPNANEIDPKIVMGLFIGSLYWQQPLDRRGVQNTNSALYFLIAELTFSTMFGIMTFMEHELPLIAREYHDGLFYVLSYYVSRCLSYLPLFTIDGSLMILISYWMIGLNNTWQQVLKSVLIAVLVEQSATSCGLFLACLFESTSVAIAFAVPASGLFAILSGLYGNTNNFPVYIQWMQWTSWFSYGKSVPQHVEECISFVLHVEECGGPRALFVDGNEWQRPSGSGRFYRITYPPPPTHPQKENGEEIGIWNIERTPWNCSGANSDIQVICRRYNGQKYSSSFGFVRKIYLLKILPSCPPEIANQLVNKDLAVVSYSYRNSTVPTFIEHPIGNGKLPNGEMVGEEVEVVNGELMMIEEEPEMRELVERVEMKRKTNGQRLMDILSRIHRFDEIRKKAHWQVDTTEIDELVQFGAILENSINHH</sequence>
<dbReference type="PANTHER" id="PTHR48041:SF31">
    <property type="entry name" value="ABC TRANSPORTER ATP-BINDING PROTEIN_PERMEASE WHT-3"/>
    <property type="match status" value="1"/>
</dbReference>
<feature type="domain" description="ABC-2 type transporter transmembrane" evidence="7">
    <location>
        <begin position="76"/>
        <end position="250"/>
    </location>
</feature>
<organism evidence="8 9">
    <name type="scientific">Caenorhabditis tropicalis</name>
    <dbReference type="NCBI Taxonomy" id="1561998"/>
    <lineage>
        <taxon>Eukaryota</taxon>
        <taxon>Metazoa</taxon>
        <taxon>Ecdysozoa</taxon>
        <taxon>Nematoda</taxon>
        <taxon>Chromadorea</taxon>
        <taxon>Rhabditida</taxon>
        <taxon>Rhabditina</taxon>
        <taxon>Rhabditomorpha</taxon>
        <taxon>Rhabditoidea</taxon>
        <taxon>Rhabditidae</taxon>
        <taxon>Peloderinae</taxon>
        <taxon>Caenorhabditis</taxon>
    </lineage>
</organism>
<dbReference type="eggNOG" id="KOG0061">
    <property type="taxonomic scope" value="Eukaryota"/>
</dbReference>
<evidence type="ECO:0000256" key="5">
    <source>
        <dbReference type="ARBA" id="ARBA00023136"/>
    </source>
</evidence>
<keyword evidence="8" id="KW-1185">Reference proteome</keyword>
<proteinExistence type="predicted"/>
<dbReference type="InterPro" id="IPR013525">
    <property type="entry name" value="ABC2_TM"/>
</dbReference>
<evidence type="ECO:0000313" key="9">
    <source>
        <dbReference type="WBParaSite" id="Csp11.Scaffold630.g20762.t1"/>
    </source>
</evidence>
<keyword evidence="3 6" id="KW-0812">Transmembrane</keyword>
<keyword evidence="2" id="KW-0813">Transport</keyword>
<dbReference type="Pfam" id="PF01061">
    <property type="entry name" value="ABC2_membrane"/>
    <property type="match status" value="1"/>
</dbReference>
<dbReference type="PANTHER" id="PTHR48041">
    <property type="entry name" value="ABC TRANSPORTER G FAMILY MEMBER 28"/>
    <property type="match status" value="1"/>
</dbReference>
<dbReference type="InterPro" id="IPR050352">
    <property type="entry name" value="ABCG_transporters"/>
</dbReference>
<dbReference type="Proteomes" id="UP000095282">
    <property type="component" value="Unplaced"/>
</dbReference>
<comment type="subcellular location">
    <subcellularLocation>
        <location evidence="1">Membrane</location>
        <topology evidence="1">Multi-pass membrane protein</topology>
    </subcellularLocation>
</comment>
<reference evidence="9" key="1">
    <citation type="submission" date="2016-11" db="UniProtKB">
        <authorList>
            <consortium name="WormBaseParasite"/>
        </authorList>
    </citation>
    <scope>IDENTIFICATION</scope>
</reference>
<evidence type="ECO:0000313" key="8">
    <source>
        <dbReference type="Proteomes" id="UP000095282"/>
    </source>
</evidence>
<dbReference type="AlphaFoldDB" id="A0A1I7UZ09"/>
<evidence type="ECO:0000256" key="1">
    <source>
        <dbReference type="ARBA" id="ARBA00004141"/>
    </source>
</evidence>
<feature type="transmembrane region" description="Helical" evidence="6">
    <location>
        <begin position="182"/>
        <end position="204"/>
    </location>
</feature>
<dbReference type="STRING" id="1561998.A0A1I7UZ09"/>